<gene>
    <name evidence="2" type="ORF">GCM10022403_004540</name>
</gene>
<name>A0ABP7GRM2_9ACTN</name>
<evidence type="ECO:0000313" key="2">
    <source>
        <dbReference type="EMBL" id="GAA3772400.1"/>
    </source>
</evidence>
<accession>A0ABP7GRM2</accession>
<sequence>MGLGDQGVWRAEMPGLETGDYGSRVSPLKHANLSCLGPYSFATRPPRKGLRPLRDPATGHLDEDEGGTGE</sequence>
<protein>
    <submittedName>
        <fullName evidence="2">Uncharacterized protein</fullName>
    </submittedName>
</protein>
<feature type="region of interest" description="Disordered" evidence="1">
    <location>
        <begin position="36"/>
        <end position="70"/>
    </location>
</feature>
<dbReference type="EMBL" id="BAABDE010000002">
    <property type="protein sequence ID" value="GAA3772400.1"/>
    <property type="molecule type" value="Genomic_DNA"/>
</dbReference>
<proteinExistence type="predicted"/>
<evidence type="ECO:0000256" key="1">
    <source>
        <dbReference type="SAM" id="MobiDB-lite"/>
    </source>
</evidence>
<reference evidence="3" key="1">
    <citation type="journal article" date="2019" name="Int. J. Syst. Evol. Microbiol.">
        <title>The Global Catalogue of Microorganisms (GCM) 10K type strain sequencing project: providing services to taxonomists for standard genome sequencing and annotation.</title>
        <authorList>
            <consortium name="The Broad Institute Genomics Platform"/>
            <consortium name="The Broad Institute Genome Sequencing Center for Infectious Disease"/>
            <person name="Wu L."/>
            <person name="Ma J."/>
        </authorList>
    </citation>
    <scope>NUCLEOTIDE SEQUENCE [LARGE SCALE GENOMIC DNA]</scope>
    <source>
        <strain evidence="3">JCM 17138</strain>
    </source>
</reference>
<organism evidence="2 3">
    <name type="scientific">Streptomyces coacervatus</name>
    <dbReference type="NCBI Taxonomy" id="647381"/>
    <lineage>
        <taxon>Bacteria</taxon>
        <taxon>Bacillati</taxon>
        <taxon>Actinomycetota</taxon>
        <taxon>Actinomycetes</taxon>
        <taxon>Kitasatosporales</taxon>
        <taxon>Streptomycetaceae</taxon>
        <taxon>Streptomyces</taxon>
    </lineage>
</organism>
<comment type="caution">
    <text evidence="2">The sequence shown here is derived from an EMBL/GenBank/DDBJ whole genome shotgun (WGS) entry which is preliminary data.</text>
</comment>
<keyword evidence="3" id="KW-1185">Reference proteome</keyword>
<dbReference type="Proteomes" id="UP001501009">
    <property type="component" value="Unassembled WGS sequence"/>
</dbReference>
<evidence type="ECO:0000313" key="3">
    <source>
        <dbReference type="Proteomes" id="UP001501009"/>
    </source>
</evidence>